<evidence type="ECO:0000313" key="1">
    <source>
        <dbReference type="EMBL" id="JAH59554.1"/>
    </source>
</evidence>
<proteinExistence type="predicted"/>
<sequence>MTSSCTYPFYGKCNAFGYLESTGTN</sequence>
<organism evidence="1">
    <name type="scientific">Anguilla anguilla</name>
    <name type="common">European freshwater eel</name>
    <name type="synonym">Muraena anguilla</name>
    <dbReference type="NCBI Taxonomy" id="7936"/>
    <lineage>
        <taxon>Eukaryota</taxon>
        <taxon>Metazoa</taxon>
        <taxon>Chordata</taxon>
        <taxon>Craniata</taxon>
        <taxon>Vertebrata</taxon>
        <taxon>Euteleostomi</taxon>
        <taxon>Actinopterygii</taxon>
        <taxon>Neopterygii</taxon>
        <taxon>Teleostei</taxon>
        <taxon>Anguilliformes</taxon>
        <taxon>Anguillidae</taxon>
        <taxon>Anguilla</taxon>
    </lineage>
</organism>
<protein>
    <submittedName>
        <fullName evidence="1">Uncharacterized protein</fullName>
    </submittedName>
</protein>
<dbReference type="EMBL" id="GBXM01049023">
    <property type="protein sequence ID" value="JAH59554.1"/>
    <property type="molecule type" value="Transcribed_RNA"/>
</dbReference>
<accession>A0A0E9U0W8</accession>
<reference evidence="1" key="1">
    <citation type="submission" date="2014-11" db="EMBL/GenBank/DDBJ databases">
        <authorList>
            <person name="Amaro Gonzalez C."/>
        </authorList>
    </citation>
    <scope>NUCLEOTIDE SEQUENCE</scope>
</reference>
<reference evidence="1" key="2">
    <citation type="journal article" date="2015" name="Fish Shellfish Immunol.">
        <title>Early steps in the European eel (Anguilla anguilla)-Vibrio vulnificus interaction in the gills: Role of the RtxA13 toxin.</title>
        <authorList>
            <person name="Callol A."/>
            <person name="Pajuelo D."/>
            <person name="Ebbesson L."/>
            <person name="Teles M."/>
            <person name="MacKenzie S."/>
            <person name="Amaro C."/>
        </authorList>
    </citation>
    <scope>NUCLEOTIDE SEQUENCE</scope>
</reference>
<dbReference type="AlphaFoldDB" id="A0A0E9U0W8"/>
<name>A0A0E9U0W8_ANGAN</name>